<sequence>MNKPDPINVTLAFAKQTGQYKKSLLNELVPSTINFRADHVPMWSCYDGLDDAVEGSAVVTVSHSYSTDHNQVVHFGAS</sequence>
<proteinExistence type="predicted"/>
<reference evidence="1" key="1">
    <citation type="journal article" date="2012" name="Nature">
        <title>The tomato genome sequence provides insights into fleshy fruit evolution.</title>
        <authorList>
            <consortium name="Tomato Genome Consortium"/>
        </authorList>
    </citation>
    <scope>NUCLEOTIDE SEQUENCE [LARGE SCALE GENOMIC DNA]</scope>
    <source>
        <strain evidence="1">cv. Heinz 1706</strain>
    </source>
</reference>
<organism evidence="1">
    <name type="scientific">Solanum lycopersicum</name>
    <name type="common">Tomato</name>
    <name type="synonym">Lycopersicon esculentum</name>
    <dbReference type="NCBI Taxonomy" id="4081"/>
    <lineage>
        <taxon>Eukaryota</taxon>
        <taxon>Viridiplantae</taxon>
        <taxon>Streptophyta</taxon>
        <taxon>Embryophyta</taxon>
        <taxon>Tracheophyta</taxon>
        <taxon>Spermatophyta</taxon>
        <taxon>Magnoliopsida</taxon>
        <taxon>eudicotyledons</taxon>
        <taxon>Gunneridae</taxon>
        <taxon>Pentapetalae</taxon>
        <taxon>asterids</taxon>
        <taxon>lamiids</taxon>
        <taxon>Solanales</taxon>
        <taxon>Solanaceae</taxon>
        <taxon>Solanoideae</taxon>
        <taxon>Solaneae</taxon>
        <taxon>Solanum</taxon>
        <taxon>Solanum subgen. Lycopersicon</taxon>
    </lineage>
</organism>
<dbReference type="InParanoid" id="A0A3Q7FWH4"/>
<dbReference type="InterPro" id="IPR012334">
    <property type="entry name" value="Pectin_lyas_fold"/>
</dbReference>
<dbReference type="EnsemblPlants" id="Solyc02g087705.1.1">
    <property type="protein sequence ID" value="Solyc02g087705.1.1"/>
    <property type="gene ID" value="Solyc02g087705.1"/>
</dbReference>
<keyword evidence="2" id="KW-1185">Reference proteome</keyword>
<dbReference type="Gene3D" id="2.160.20.10">
    <property type="entry name" value="Single-stranded right-handed beta-helix, Pectin lyase-like"/>
    <property type="match status" value="1"/>
</dbReference>
<reference evidence="1" key="2">
    <citation type="submission" date="2019-01" db="UniProtKB">
        <authorList>
            <consortium name="EnsemblPlants"/>
        </authorList>
    </citation>
    <scope>IDENTIFICATION</scope>
    <source>
        <strain evidence="1">cv. Heinz 1706</strain>
    </source>
</reference>
<dbReference type="SUPFAM" id="SSF51126">
    <property type="entry name" value="Pectin lyase-like"/>
    <property type="match status" value="1"/>
</dbReference>
<dbReference type="InterPro" id="IPR011050">
    <property type="entry name" value="Pectin_lyase_fold/virulence"/>
</dbReference>
<accession>A0A3Q7FWH4</accession>
<name>A0A3Q7FWH4_SOLLC</name>
<dbReference type="Gramene" id="Solyc02g087705.1.1">
    <property type="protein sequence ID" value="Solyc02g087705.1.1"/>
    <property type="gene ID" value="Solyc02g087705.1"/>
</dbReference>
<evidence type="ECO:0000313" key="2">
    <source>
        <dbReference type="Proteomes" id="UP000004994"/>
    </source>
</evidence>
<evidence type="ECO:0000313" key="1">
    <source>
        <dbReference type="EnsemblPlants" id="Solyc02g087705.1.1"/>
    </source>
</evidence>
<protein>
    <submittedName>
        <fullName evidence="1">Uncharacterized protein</fullName>
    </submittedName>
</protein>
<dbReference type="AlphaFoldDB" id="A0A3Q7FWH4"/>
<dbReference type="Proteomes" id="UP000004994">
    <property type="component" value="Chromosome 2"/>
</dbReference>